<reference evidence="1" key="1">
    <citation type="submission" date="2021-03" db="EMBL/GenBank/DDBJ databases">
        <authorList>
            <consortium name="DOE Joint Genome Institute"/>
            <person name="Ahrendt S."/>
            <person name="Looney B.P."/>
            <person name="Miyauchi S."/>
            <person name="Morin E."/>
            <person name="Drula E."/>
            <person name="Courty P.E."/>
            <person name="Chicoki N."/>
            <person name="Fauchery L."/>
            <person name="Kohler A."/>
            <person name="Kuo A."/>
            <person name="Labutti K."/>
            <person name="Pangilinan J."/>
            <person name="Lipzen A."/>
            <person name="Riley R."/>
            <person name="Andreopoulos W."/>
            <person name="He G."/>
            <person name="Johnson J."/>
            <person name="Barry K.W."/>
            <person name="Grigoriev I.V."/>
            <person name="Nagy L."/>
            <person name="Hibbett D."/>
            <person name="Henrissat B."/>
            <person name="Matheny P.B."/>
            <person name="Labbe J."/>
            <person name="Martin F."/>
        </authorList>
    </citation>
    <scope>NUCLEOTIDE SEQUENCE</scope>
    <source>
        <strain evidence="1">HHB10654</strain>
    </source>
</reference>
<gene>
    <name evidence="1" type="ORF">BV25DRAFT_1820425</name>
</gene>
<dbReference type="Proteomes" id="UP000814140">
    <property type="component" value="Unassembled WGS sequence"/>
</dbReference>
<proteinExistence type="predicted"/>
<dbReference type="EMBL" id="MU277192">
    <property type="protein sequence ID" value="KAI0066470.1"/>
    <property type="molecule type" value="Genomic_DNA"/>
</dbReference>
<protein>
    <submittedName>
        <fullName evidence="1">Uncharacterized protein</fullName>
    </submittedName>
</protein>
<reference evidence="1" key="2">
    <citation type="journal article" date="2022" name="New Phytol.">
        <title>Evolutionary transition to the ectomycorrhizal habit in the genomes of a hyperdiverse lineage of mushroom-forming fungi.</title>
        <authorList>
            <person name="Looney B."/>
            <person name="Miyauchi S."/>
            <person name="Morin E."/>
            <person name="Drula E."/>
            <person name="Courty P.E."/>
            <person name="Kohler A."/>
            <person name="Kuo A."/>
            <person name="LaButti K."/>
            <person name="Pangilinan J."/>
            <person name="Lipzen A."/>
            <person name="Riley R."/>
            <person name="Andreopoulos W."/>
            <person name="He G."/>
            <person name="Johnson J."/>
            <person name="Nolan M."/>
            <person name="Tritt A."/>
            <person name="Barry K.W."/>
            <person name="Grigoriev I.V."/>
            <person name="Nagy L.G."/>
            <person name="Hibbett D."/>
            <person name="Henrissat B."/>
            <person name="Matheny P.B."/>
            <person name="Labbe J."/>
            <person name="Martin F.M."/>
        </authorList>
    </citation>
    <scope>NUCLEOTIDE SEQUENCE</scope>
    <source>
        <strain evidence="1">HHB10654</strain>
    </source>
</reference>
<evidence type="ECO:0000313" key="2">
    <source>
        <dbReference type="Proteomes" id="UP000814140"/>
    </source>
</evidence>
<sequence length="73" mass="7727">MESGVGWRRLGGGFGVHKTCARDRDPSQFIAQCEVASTVSDSSDDAGALPCIAALASTSDFALRRSTSHHGWM</sequence>
<evidence type="ECO:0000313" key="1">
    <source>
        <dbReference type="EMBL" id="KAI0066470.1"/>
    </source>
</evidence>
<accession>A0ACB8TDH2</accession>
<organism evidence="1 2">
    <name type="scientific">Artomyces pyxidatus</name>
    <dbReference type="NCBI Taxonomy" id="48021"/>
    <lineage>
        <taxon>Eukaryota</taxon>
        <taxon>Fungi</taxon>
        <taxon>Dikarya</taxon>
        <taxon>Basidiomycota</taxon>
        <taxon>Agaricomycotina</taxon>
        <taxon>Agaricomycetes</taxon>
        <taxon>Russulales</taxon>
        <taxon>Auriscalpiaceae</taxon>
        <taxon>Artomyces</taxon>
    </lineage>
</organism>
<keyword evidence="2" id="KW-1185">Reference proteome</keyword>
<name>A0ACB8TDH2_9AGAM</name>
<comment type="caution">
    <text evidence="1">The sequence shown here is derived from an EMBL/GenBank/DDBJ whole genome shotgun (WGS) entry which is preliminary data.</text>
</comment>